<reference evidence="8" key="1">
    <citation type="journal article" date="2023" name="Mol. Phylogenet. Evol.">
        <title>Genome-scale phylogeny and comparative genomics of the fungal order Sordariales.</title>
        <authorList>
            <person name="Hensen N."/>
            <person name="Bonometti L."/>
            <person name="Westerberg I."/>
            <person name="Brannstrom I.O."/>
            <person name="Guillou S."/>
            <person name="Cros-Aarteil S."/>
            <person name="Calhoun S."/>
            <person name="Haridas S."/>
            <person name="Kuo A."/>
            <person name="Mondo S."/>
            <person name="Pangilinan J."/>
            <person name="Riley R."/>
            <person name="LaButti K."/>
            <person name="Andreopoulos B."/>
            <person name="Lipzen A."/>
            <person name="Chen C."/>
            <person name="Yan M."/>
            <person name="Daum C."/>
            <person name="Ng V."/>
            <person name="Clum A."/>
            <person name="Steindorff A."/>
            <person name="Ohm R.A."/>
            <person name="Martin F."/>
            <person name="Silar P."/>
            <person name="Natvig D.O."/>
            <person name="Lalanne C."/>
            <person name="Gautier V."/>
            <person name="Ament-Velasquez S.L."/>
            <person name="Kruys A."/>
            <person name="Hutchinson M.I."/>
            <person name="Powell A.J."/>
            <person name="Barry K."/>
            <person name="Miller A.N."/>
            <person name="Grigoriev I.V."/>
            <person name="Debuchy R."/>
            <person name="Gladieux P."/>
            <person name="Hiltunen Thoren M."/>
            <person name="Johannesson H."/>
        </authorList>
    </citation>
    <scope>NUCLEOTIDE SEQUENCE</scope>
    <source>
        <strain evidence="8">PSN293</strain>
    </source>
</reference>
<evidence type="ECO:0000256" key="3">
    <source>
        <dbReference type="ARBA" id="ARBA00006757"/>
    </source>
</evidence>
<dbReference type="AlphaFoldDB" id="A0AAN6XZJ1"/>
<organism evidence="8 9">
    <name type="scientific">Rhypophila decipiens</name>
    <dbReference type="NCBI Taxonomy" id="261697"/>
    <lineage>
        <taxon>Eukaryota</taxon>
        <taxon>Fungi</taxon>
        <taxon>Dikarya</taxon>
        <taxon>Ascomycota</taxon>
        <taxon>Pezizomycotina</taxon>
        <taxon>Sordariomycetes</taxon>
        <taxon>Sordariomycetidae</taxon>
        <taxon>Sordariales</taxon>
        <taxon>Naviculisporaceae</taxon>
        <taxon>Rhypophila</taxon>
    </lineage>
</organism>
<evidence type="ECO:0000256" key="7">
    <source>
        <dbReference type="SAM" id="Phobius"/>
    </source>
</evidence>
<comment type="subcellular location">
    <subcellularLocation>
        <location evidence="1">Membrane</location>
        <topology evidence="1">Multi-pass membrane protein</topology>
    </subcellularLocation>
</comment>
<evidence type="ECO:0000256" key="6">
    <source>
        <dbReference type="ARBA" id="ARBA00023136"/>
    </source>
</evidence>
<comment type="pathway">
    <text evidence="2">Secondary metabolite biosynthesis.</text>
</comment>
<dbReference type="InterPro" id="IPR039020">
    <property type="entry name" value="PaxB-like"/>
</dbReference>
<keyword evidence="4 7" id="KW-0812">Transmembrane</keyword>
<reference evidence="8" key="2">
    <citation type="submission" date="2023-05" db="EMBL/GenBank/DDBJ databases">
        <authorList>
            <consortium name="Lawrence Berkeley National Laboratory"/>
            <person name="Steindorff A."/>
            <person name="Hensen N."/>
            <person name="Bonometti L."/>
            <person name="Westerberg I."/>
            <person name="Brannstrom I.O."/>
            <person name="Guillou S."/>
            <person name="Cros-Aarteil S."/>
            <person name="Calhoun S."/>
            <person name="Haridas S."/>
            <person name="Kuo A."/>
            <person name="Mondo S."/>
            <person name="Pangilinan J."/>
            <person name="Riley R."/>
            <person name="Labutti K."/>
            <person name="Andreopoulos B."/>
            <person name="Lipzen A."/>
            <person name="Chen C."/>
            <person name="Yanf M."/>
            <person name="Daum C."/>
            <person name="Ng V."/>
            <person name="Clum A."/>
            <person name="Ohm R."/>
            <person name="Martin F."/>
            <person name="Silar P."/>
            <person name="Natvig D."/>
            <person name="Lalanne C."/>
            <person name="Gautier V."/>
            <person name="Ament-Velasquez S.L."/>
            <person name="Kruys A."/>
            <person name="Hutchinson M.I."/>
            <person name="Powell A.J."/>
            <person name="Barry K."/>
            <person name="Miller A.N."/>
            <person name="Grigoriev I.V."/>
            <person name="Debuchy R."/>
            <person name="Gladieux P."/>
            <person name="Thoren M.H."/>
            <person name="Johannesson H."/>
        </authorList>
    </citation>
    <scope>NUCLEOTIDE SEQUENCE</scope>
    <source>
        <strain evidence="8">PSN293</strain>
    </source>
</reference>
<keyword evidence="6 7" id="KW-0472">Membrane</keyword>
<dbReference type="EMBL" id="MU858193">
    <property type="protein sequence ID" value="KAK4209824.1"/>
    <property type="molecule type" value="Genomic_DNA"/>
</dbReference>
<dbReference type="GO" id="GO:0016020">
    <property type="term" value="C:membrane"/>
    <property type="evidence" value="ECO:0007669"/>
    <property type="project" value="UniProtKB-SubCell"/>
</dbReference>
<dbReference type="GO" id="GO:0016829">
    <property type="term" value="F:lyase activity"/>
    <property type="evidence" value="ECO:0007669"/>
    <property type="project" value="InterPro"/>
</dbReference>
<feature type="transmembrane region" description="Helical" evidence="7">
    <location>
        <begin position="207"/>
        <end position="227"/>
    </location>
</feature>
<dbReference type="PANTHER" id="PTHR42038:SF2">
    <property type="entry name" value="TERPENE CYCLASE AUSL"/>
    <property type="match status" value="1"/>
</dbReference>
<feature type="transmembrane region" description="Helical" evidence="7">
    <location>
        <begin position="176"/>
        <end position="195"/>
    </location>
</feature>
<keyword evidence="9" id="KW-1185">Reference proteome</keyword>
<evidence type="ECO:0000256" key="1">
    <source>
        <dbReference type="ARBA" id="ARBA00004141"/>
    </source>
</evidence>
<evidence type="ECO:0000256" key="4">
    <source>
        <dbReference type="ARBA" id="ARBA00022692"/>
    </source>
</evidence>
<comment type="similarity">
    <text evidence="3">Belongs to the paxB family.</text>
</comment>
<accession>A0AAN6XZJ1</accession>
<sequence>MGWHLPLHPVEQSLQPPDYFLYVLDVLILSLAGNWTAAYIMYIKKGFKDKSYGMPLAALCVNLGWEFVYGFIYPQGPGEIPWFICDCVLVWMSVKYGRDEWRKSGNSPLIVDNLGVLMVFGCVWASVMNWALIVTCPTVDIASFYSGFITQLFLGSYSVFHLVLRDNTKGHSLPIWACRWAGSSSAMLIFWWRYFHYPESWPLVETPLILFVWFSFQLADISYPFVYRNVRRRELAREAAAALEGKKQ</sequence>
<protein>
    <submittedName>
        <fullName evidence="8">Uncharacterized protein</fullName>
    </submittedName>
</protein>
<feature type="transmembrane region" description="Helical" evidence="7">
    <location>
        <begin position="20"/>
        <end position="42"/>
    </location>
</feature>
<evidence type="ECO:0000313" key="9">
    <source>
        <dbReference type="Proteomes" id="UP001301769"/>
    </source>
</evidence>
<feature type="transmembrane region" description="Helical" evidence="7">
    <location>
        <begin position="109"/>
        <end position="132"/>
    </location>
</feature>
<keyword evidence="5 7" id="KW-1133">Transmembrane helix</keyword>
<proteinExistence type="inferred from homology"/>
<comment type="caution">
    <text evidence="8">The sequence shown here is derived from an EMBL/GenBank/DDBJ whole genome shotgun (WGS) entry which is preliminary data.</text>
</comment>
<evidence type="ECO:0000313" key="8">
    <source>
        <dbReference type="EMBL" id="KAK4209824.1"/>
    </source>
</evidence>
<dbReference type="PANTHER" id="PTHR42038">
    <property type="match status" value="1"/>
</dbReference>
<name>A0AAN6XZJ1_9PEZI</name>
<evidence type="ECO:0000256" key="2">
    <source>
        <dbReference type="ARBA" id="ARBA00005179"/>
    </source>
</evidence>
<dbReference type="Pfam" id="PF25129">
    <property type="entry name" value="Pyr4-TMTC"/>
    <property type="match status" value="1"/>
</dbReference>
<feature type="transmembrane region" description="Helical" evidence="7">
    <location>
        <begin position="144"/>
        <end position="164"/>
    </location>
</feature>
<evidence type="ECO:0000256" key="5">
    <source>
        <dbReference type="ARBA" id="ARBA00022989"/>
    </source>
</evidence>
<dbReference type="Proteomes" id="UP001301769">
    <property type="component" value="Unassembled WGS sequence"/>
</dbReference>
<gene>
    <name evidence="8" type="ORF">QBC37DRAFT_323336</name>
</gene>